<keyword evidence="3" id="KW-1185">Reference proteome</keyword>
<dbReference type="Proteomes" id="UP000591131">
    <property type="component" value="Unassembled WGS sequence"/>
</dbReference>
<evidence type="ECO:0000313" key="2">
    <source>
        <dbReference type="EMBL" id="KAF4651089.1"/>
    </source>
</evidence>
<organism evidence="2 3">
    <name type="scientific">Perkinsus chesapeaki</name>
    <name type="common">Clam parasite</name>
    <name type="synonym">Perkinsus andrewsi</name>
    <dbReference type="NCBI Taxonomy" id="330153"/>
    <lineage>
        <taxon>Eukaryota</taxon>
        <taxon>Sar</taxon>
        <taxon>Alveolata</taxon>
        <taxon>Perkinsozoa</taxon>
        <taxon>Perkinsea</taxon>
        <taxon>Perkinsida</taxon>
        <taxon>Perkinsidae</taxon>
        <taxon>Perkinsus</taxon>
    </lineage>
</organism>
<dbReference type="EMBL" id="JAAPAO010001122">
    <property type="protein sequence ID" value="KAF4651089.1"/>
    <property type="molecule type" value="Genomic_DNA"/>
</dbReference>
<protein>
    <submittedName>
        <fullName evidence="2">Uncharacterized protein</fullName>
    </submittedName>
</protein>
<comment type="caution">
    <text evidence="2">The sequence shown here is derived from an EMBL/GenBank/DDBJ whole genome shotgun (WGS) entry which is preliminary data.</text>
</comment>
<feature type="signal peptide" evidence="1">
    <location>
        <begin position="1"/>
        <end position="19"/>
    </location>
</feature>
<accession>A0A7J6KWZ3</accession>
<evidence type="ECO:0000256" key="1">
    <source>
        <dbReference type="SAM" id="SignalP"/>
    </source>
</evidence>
<sequence>MSRLLAVVTLLAGAPLSVAHRGLFLDAFYHSEPRSTCPLSTVRLSRYGRVTFYTPNGEPYTFQYSGAFSDAKDDIKIKLGSLKYYDESEGICSKMEAVHLNLHQETVKVTWKDGKQCLMKKGGQLDRVGYCQGVNPDGTVDCTYRNEDARDGIEYITMKTDGAAIFHTRLKEYQLRYSLTPGGGFKFLADEAMKREIEKLPLSAGLFTPFRRSGRISYPFIEEYHDEIPLRVYAANKYAEEGFAVVTYEAVPKHKLNYATDGQLIIDKASIDCLYSAMSPKVPITKIKFSYGGSVELLGKKGEV</sequence>
<keyword evidence="1" id="KW-0732">Signal</keyword>
<evidence type="ECO:0000313" key="3">
    <source>
        <dbReference type="Proteomes" id="UP000591131"/>
    </source>
</evidence>
<reference evidence="2 3" key="1">
    <citation type="submission" date="2020-04" db="EMBL/GenBank/DDBJ databases">
        <title>Perkinsus chesapeaki whole genome sequence.</title>
        <authorList>
            <person name="Bogema D.R."/>
        </authorList>
    </citation>
    <scope>NUCLEOTIDE SEQUENCE [LARGE SCALE GENOMIC DNA]</scope>
    <source>
        <strain evidence="2">ATCC PRA-425</strain>
    </source>
</reference>
<proteinExistence type="predicted"/>
<dbReference type="AlphaFoldDB" id="A0A7J6KWZ3"/>
<gene>
    <name evidence="2" type="ORF">FOL47_000673</name>
</gene>
<name>A0A7J6KWZ3_PERCH</name>
<feature type="chain" id="PRO_5029494240" evidence="1">
    <location>
        <begin position="20"/>
        <end position="304"/>
    </location>
</feature>